<dbReference type="EnsemblPlants" id="Pp3c24_20050V3.2">
    <property type="protein sequence ID" value="Pp3c24_20050V3.2"/>
    <property type="gene ID" value="Pp3c24_20050"/>
</dbReference>
<dbReference type="Gramene" id="Pp3c24_20050V3.3">
    <property type="protein sequence ID" value="Pp3c24_20050V3.3"/>
    <property type="gene ID" value="Pp3c24_20050"/>
</dbReference>
<dbReference type="EnsemblPlants" id="Pp3c24_20050V3.5">
    <property type="protein sequence ID" value="Pp3c24_20050V3.5"/>
    <property type="gene ID" value="Pp3c24_20050"/>
</dbReference>
<name>A0A2K1IHI3_PHYPA</name>
<dbReference type="RefSeq" id="XP_024364089.1">
    <property type="nucleotide sequence ID" value="XM_024508321.2"/>
</dbReference>
<reference evidence="2 4" key="2">
    <citation type="journal article" date="2018" name="Plant J.">
        <title>The Physcomitrella patens chromosome-scale assembly reveals moss genome structure and evolution.</title>
        <authorList>
            <person name="Lang D."/>
            <person name="Ullrich K.K."/>
            <person name="Murat F."/>
            <person name="Fuchs J."/>
            <person name="Jenkins J."/>
            <person name="Haas F.B."/>
            <person name="Piednoel M."/>
            <person name="Gundlach H."/>
            <person name="Van Bel M."/>
            <person name="Meyberg R."/>
            <person name="Vives C."/>
            <person name="Morata J."/>
            <person name="Symeonidi A."/>
            <person name="Hiss M."/>
            <person name="Muchero W."/>
            <person name="Kamisugi Y."/>
            <person name="Saleh O."/>
            <person name="Blanc G."/>
            <person name="Decker E.L."/>
            <person name="van Gessel N."/>
            <person name="Grimwood J."/>
            <person name="Hayes R.D."/>
            <person name="Graham S.W."/>
            <person name="Gunter L.E."/>
            <person name="McDaniel S.F."/>
            <person name="Hoernstein S.N.W."/>
            <person name="Larsson A."/>
            <person name="Li F.W."/>
            <person name="Perroud P.F."/>
            <person name="Phillips J."/>
            <person name="Ranjan P."/>
            <person name="Rokshar D.S."/>
            <person name="Rothfels C.J."/>
            <person name="Schneider L."/>
            <person name="Shu S."/>
            <person name="Stevenson D.W."/>
            <person name="Thummler F."/>
            <person name="Tillich M."/>
            <person name="Villarreal Aguilar J.C."/>
            <person name="Widiez T."/>
            <person name="Wong G.K."/>
            <person name="Wymore A."/>
            <person name="Zhang Y."/>
            <person name="Zimmer A.D."/>
            <person name="Quatrano R.S."/>
            <person name="Mayer K.F.X."/>
            <person name="Goodstein D."/>
            <person name="Casacuberta J.M."/>
            <person name="Vandepoele K."/>
            <person name="Reski R."/>
            <person name="Cuming A.C."/>
            <person name="Tuskan G.A."/>
            <person name="Maumus F."/>
            <person name="Salse J."/>
            <person name="Schmutz J."/>
            <person name="Rensing S.A."/>
        </authorList>
    </citation>
    <scope>NUCLEOTIDE SEQUENCE [LARGE SCALE GENOMIC DNA]</scope>
    <source>
        <strain evidence="3 4">cv. Gransden 2004</strain>
    </source>
</reference>
<organism evidence="2">
    <name type="scientific">Physcomitrium patens</name>
    <name type="common">Spreading-leaved earth moss</name>
    <name type="synonym">Physcomitrella patens</name>
    <dbReference type="NCBI Taxonomy" id="3218"/>
    <lineage>
        <taxon>Eukaryota</taxon>
        <taxon>Viridiplantae</taxon>
        <taxon>Streptophyta</taxon>
        <taxon>Embryophyta</taxon>
        <taxon>Bryophyta</taxon>
        <taxon>Bryophytina</taxon>
        <taxon>Bryopsida</taxon>
        <taxon>Funariidae</taxon>
        <taxon>Funariales</taxon>
        <taxon>Funariaceae</taxon>
        <taxon>Physcomitrium</taxon>
    </lineage>
</organism>
<feature type="compositionally biased region" description="Acidic residues" evidence="1">
    <location>
        <begin position="434"/>
        <end position="456"/>
    </location>
</feature>
<dbReference type="KEGG" id="ppp:112276715"/>
<evidence type="ECO:0000313" key="3">
    <source>
        <dbReference type="EnsemblPlants" id="Pp3c24_20050V3.1"/>
    </source>
</evidence>
<proteinExistence type="predicted"/>
<dbReference type="RefSeq" id="XP_073387179.1">
    <property type="nucleotide sequence ID" value="XM_073531078.1"/>
</dbReference>
<dbReference type="RefSeq" id="XP_073387178.1">
    <property type="nucleotide sequence ID" value="XM_073531077.1"/>
</dbReference>
<evidence type="ECO:0000313" key="4">
    <source>
        <dbReference type="Proteomes" id="UP000006727"/>
    </source>
</evidence>
<accession>A0A2K1IHI3</accession>
<keyword evidence="4" id="KW-1185">Reference proteome</keyword>
<sequence>MRECKRHPSESQPCGGVCARCLEERLIWLWRGESFRLDDPDQISETSVSVSDDPVPARSNARPLVPREDVGSVAALNTRKQLQLNEVSRPPVSIGVNVNQRNGSDTVDGSKQQLDGNIGPTNSRNLKVAMVGSTDLHAQRRRNLENGLEFELAFSKDSPRAFPKLKSKNFESIDSTEPSYPSSNFNIGIEDIVARLSVEANPRFNTLVDEPRMFRSRSLPLDSRSRTEDTGLRVINEQADDIYFEDRSRSLPLDTRSRAEDTALRVINEQAGDACFEEKMQRFGYYGIDRDGNGGGESLNDNLAEQGCFSPKWQSKKSPKWVKVLVSPMTSRNRVFPSRSKDDVRRGRGSRKRGTRFASSDWSHKEANGGMSPQQRSPVFSWLQQGPGTKNPRRHDQRGQLASSSSSSLSNSVSTDSWLRDLTTVGHLHEIAEELEIEEESSEEEEEEEEAQDQLDEMASFGKFLVSAARRQPNAGLTRLVSATTPSVPCHQS</sequence>
<dbReference type="EnsemblPlants" id="Pp3c24_20050V3.1">
    <property type="protein sequence ID" value="Pp3c24_20050V3.1"/>
    <property type="gene ID" value="Pp3c24_20050"/>
</dbReference>
<feature type="compositionally biased region" description="Polar residues" evidence="1">
    <location>
        <begin position="96"/>
        <end position="122"/>
    </location>
</feature>
<gene>
    <name evidence="3" type="primary">LOC112276715</name>
    <name evidence="2" type="ORF">PHYPA_029321</name>
</gene>
<dbReference type="RefSeq" id="XP_024364097.1">
    <property type="nucleotide sequence ID" value="XM_024508329.2"/>
</dbReference>
<dbReference type="Proteomes" id="UP000006727">
    <property type="component" value="Chromosome 24"/>
</dbReference>
<feature type="region of interest" description="Disordered" evidence="1">
    <location>
        <begin position="434"/>
        <end position="459"/>
    </location>
</feature>
<dbReference type="RefSeq" id="XP_024364087.1">
    <property type="nucleotide sequence ID" value="XM_024508319.2"/>
</dbReference>
<dbReference type="Gramene" id="Pp3c24_20050V3.2">
    <property type="protein sequence ID" value="Pp3c24_20050V3.2"/>
    <property type="gene ID" value="Pp3c24_20050"/>
</dbReference>
<dbReference type="PaxDb" id="3218-PP1S101_94V6.3"/>
<dbReference type="Gramene" id="Pp3c24_20050V3.1">
    <property type="protein sequence ID" value="Pp3c24_20050V3.1"/>
    <property type="gene ID" value="Pp3c24_20050"/>
</dbReference>
<dbReference type="PANTHER" id="PTHR35486:SF1">
    <property type="entry name" value="OS02G0689500 PROTEIN"/>
    <property type="match status" value="1"/>
</dbReference>
<dbReference type="RefSeq" id="XP_024364085.1">
    <property type="nucleotide sequence ID" value="XM_024508317.2"/>
</dbReference>
<dbReference type="RefSeq" id="XP_024364082.1">
    <property type="nucleotide sequence ID" value="XM_024508314.2"/>
</dbReference>
<dbReference type="EnsemblPlants" id="Pp3c24_20050V3.4">
    <property type="protein sequence ID" value="Pp3c24_20050V3.4"/>
    <property type="gene ID" value="Pp3c24_20050"/>
</dbReference>
<dbReference type="GeneID" id="112276715"/>
<dbReference type="EnsemblPlants" id="Pp3c24_20050V3.3">
    <property type="protein sequence ID" value="Pp3c24_20050V3.3"/>
    <property type="gene ID" value="Pp3c24_20050"/>
</dbReference>
<dbReference type="PANTHER" id="PTHR35486">
    <property type="entry name" value="EXPRESSED PROTEIN"/>
    <property type="match status" value="1"/>
</dbReference>
<feature type="compositionally biased region" description="Low complexity" evidence="1">
    <location>
        <begin position="403"/>
        <end position="415"/>
    </location>
</feature>
<dbReference type="Gramene" id="Pp3c24_20050V3.5">
    <property type="protein sequence ID" value="Pp3c24_20050V3.5"/>
    <property type="gene ID" value="Pp3c24_20050"/>
</dbReference>
<dbReference type="RefSeq" id="XP_024364093.1">
    <property type="nucleotide sequence ID" value="XM_024508325.2"/>
</dbReference>
<protein>
    <submittedName>
        <fullName evidence="2 3">Uncharacterized protein</fullName>
    </submittedName>
</protein>
<evidence type="ECO:0000256" key="1">
    <source>
        <dbReference type="SAM" id="MobiDB-lite"/>
    </source>
</evidence>
<dbReference type="EMBL" id="ABEU02000024">
    <property type="protein sequence ID" value="PNR28728.1"/>
    <property type="molecule type" value="Genomic_DNA"/>
</dbReference>
<feature type="compositionally biased region" description="Polar residues" evidence="1">
    <location>
        <begin position="371"/>
        <end position="388"/>
    </location>
</feature>
<dbReference type="AlphaFoldDB" id="A0A2K1IHI3"/>
<evidence type="ECO:0000313" key="2">
    <source>
        <dbReference type="EMBL" id="PNR28728.1"/>
    </source>
</evidence>
<dbReference type="Gramene" id="Pp3c24_20050V3.4">
    <property type="protein sequence ID" value="Pp3c24_20050V3.4"/>
    <property type="gene ID" value="Pp3c24_20050"/>
</dbReference>
<reference evidence="3" key="3">
    <citation type="submission" date="2020-12" db="UniProtKB">
        <authorList>
            <consortium name="EnsemblPlants"/>
        </authorList>
    </citation>
    <scope>IDENTIFICATION</scope>
</reference>
<feature type="region of interest" description="Disordered" evidence="1">
    <location>
        <begin position="44"/>
        <end position="66"/>
    </location>
</feature>
<feature type="region of interest" description="Disordered" evidence="1">
    <location>
        <begin position="93"/>
        <end position="122"/>
    </location>
</feature>
<dbReference type="RefSeq" id="XP_024364084.1">
    <property type="nucleotide sequence ID" value="XM_024508316.2"/>
</dbReference>
<reference evidence="2 4" key="1">
    <citation type="journal article" date="2008" name="Science">
        <title>The Physcomitrella genome reveals evolutionary insights into the conquest of land by plants.</title>
        <authorList>
            <person name="Rensing S."/>
            <person name="Lang D."/>
            <person name="Zimmer A."/>
            <person name="Terry A."/>
            <person name="Salamov A."/>
            <person name="Shapiro H."/>
            <person name="Nishiyama T."/>
            <person name="Perroud P.-F."/>
            <person name="Lindquist E."/>
            <person name="Kamisugi Y."/>
            <person name="Tanahashi T."/>
            <person name="Sakakibara K."/>
            <person name="Fujita T."/>
            <person name="Oishi K."/>
            <person name="Shin-I T."/>
            <person name="Kuroki Y."/>
            <person name="Toyoda A."/>
            <person name="Suzuki Y."/>
            <person name="Hashimoto A."/>
            <person name="Yamaguchi K."/>
            <person name="Sugano A."/>
            <person name="Kohara Y."/>
            <person name="Fujiyama A."/>
            <person name="Anterola A."/>
            <person name="Aoki S."/>
            <person name="Ashton N."/>
            <person name="Barbazuk W.B."/>
            <person name="Barker E."/>
            <person name="Bennetzen J."/>
            <person name="Bezanilla M."/>
            <person name="Blankenship R."/>
            <person name="Cho S.H."/>
            <person name="Dutcher S."/>
            <person name="Estelle M."/>
            <person name="Fawcett J.A."/>
            <person name="Gundlach H."/>
            <person name="Hanada K."/>
            <person name="Heyl A."/>
            <person name="Hicks K.A."/>
            <person name="Hugh J."/>
            <person name="Lohr M."/>
            <person name="Mayer K."/>
            <person name="Melkozernov A."/>
            <person name="Murata T."/>
            <person name="Nelson D."/>
            <person name="Pils B."/>
            <person name="Prigge M."/>
            <person name="Reiss B."/>
            <person name="Renner T."/>
            <person name="Rombauts S."/>
            <person name="Rushton P."/>
            <person name="Sanderfoot A."/>
            <person name="Schween G."/>
            <person name="Shiu S.-H."/>
            <person name="Stueber K."/>
            <person name="Theodoulou F.L."/>
            <person name="Tu H."/>
            <person name="Van de Peer Y."/>
            <person name="Verrier P.J."/>
            <person name="Waters E."/>
            <person name="Wood A."/>
            <person name="Yang L."/>
            <person name="Cove D."/>
            <person name="Cuming A."/>
            <person name="Hasebe M."/>
            <person name="Lucas S."/>
            <person name="Mishler D.B."/>
            <person name="Reski R."/>
            <person name="Grigoriev I."/>
            <person name="Quatrano R.S."/>
            <person name="Boore J.L."/>
        </authorList>
    </citation>
    <scope>NUCLEOTIDE SEQUENCE [LARGE SCALE GENOMIC DNA]</scope>
    <source>
        <strain evidence="3 4">cv. Gransden 2004</strain>
    </source>
</reference>
<feature type="region of interest" description="Disordered" evidence="1">
    <location>
        <begin position="333"/>
        <end position="415"/>
    </location>
</feature>
<dbReference type="RefSeq" id="XP_024364083.1">
    <property type="nucleotide sequence ID" value="XM_024508315.2"/>
</dbReference>